<dbReference type="AlphaFoldDB" id="A0A5N5W361"/>
<comment type="caution">
    <text evidence="1">The sequence shown here is derived from an EMBL/GenBank/DDBJ whole genome shotgun (WGS) entry which is preliminary data.</text>
</comment>
<gene>
    <name evidence="1" type="ORF">FRZ00_26030</name>
</gene>
<dbReference type="Proteomes" id="UP000327000">
    <property type="component" value="Unassembled WGS sequence"/>
</dbReference>
<name>A0A5N5W361_STRMB</name>
<reference evidence="1 2" key="1">
    <citation type="journal article" date="2019" name="Microb. Cell Fact.">
        <title>Exploring novel herbicidin analogues by transcriptional regulator overexpression and MS/MS molecular networking.</title>
        <authorList>
            <person name="Shi Y."/>
            <person name="Gu R."/>
            <person name="Li Y."/>
            <person name="Wang X."/>
            <person name="Ren W."/>
            <person name="Li X."/>
            <person name="Wang L."/>
            <person name="Xie Y."/>
            <person name="Hong B."/>
        </authorList>
    </citation>
    <scope>NUCLEOTIDE SEQUENCE [LARGE SCALE GENOMIC DNA]</scope>
    <source>
        <strain evidence="1 2">US-43</strain>
    </source>
</reference>
<dbReference type="Pfam" id="PF25680">
    <property type="entry name" value="Mom"/>
    <property type="match status" value="1"/>
</dbReference>
<dbReference type="OrthoDB" id="3366835at2"/>
<organism evidence="1 2">
    <name type="scientific">Streptomyces mobaraensis</name>
    <name type="common">Streptoverticillium mobaraense</name>
    <dbReference type="NCBI Taxonomy" id="35621"/>
    <lineage>
        <taxon>Bacteria</taxon>
        <taxon>Bacillati</taxon>
        <taxon>Actinomycetota</taxon>
        <taxon>Actinomycetes</taxon>
        <taxon>Kitasatosporales</taxon>
        <taxon>Streptomycetaceae</taxon>
        <taxon>Streptomyces</taxon>
    </lineage>
</organism>
<evidence type="ECO:0000313" key="2">
    <source>
        <dbReference type="Proteomes" id="UP000327000"/>
    </source>
</evidence>
<dbReference type="RefSeq" id="WP_152265143.1">
    <property type="nucleotide sequence ID" value="NZ_VOKX01000105.1"/>
</dbReference>
<dbReference type="EMBL" id="VOKX01000105">
    <property type="protein sequence ID" value="KAB7835912.1"/>
    <property type="molecule type" value="Genomic_DNA"/>
</dbReference>
<protein>
    <submittedName>
        <fullName evidence="1">Uncharacterized protein</fullName>
    </submittedName>
</protein>
<proteinExistence type="predicted"/>
<keyword evidence="2" id="KW-1185">Reference proteome</keyword>
<dbReference type="InterPro" id="IPR057895">
    <property type="entry name" value="Mom"/>
</dbReference>
<evidence type="ECO:0000313" key="1">
    <source>
        <dbReference type="EMBL" id="KAB7835912.1"/>
    </source>
</evidence>
<sequence length="334" mass="36726">MHEPLETPRRTRPGEPYGEWGDFALAEQLELRQPGADAWCQRWDRRLPTWRRTRDGGFDPEAHRVVRIPEAPAKRFTVAHHYSASWPVVRLAYGLQRVDQLPGPGEPEGGRLVGVLAFGVPMNTAVLNVFPDLMPLKESLELSRMCLLDSVASNGESWACARAFQDAASKGIRGIVAHADPVPRVRLTADGPSYVMPGHIGHVYGHGQGFAYLGRTRARRQTVLPDATVLNDRAAAKVRRDETGHVAVERRLIALGATARRAEEDGARWLARALEEVGAVVLRHGGCHKYARTIGPHRTRLRLAGPVLPAPRHVRPSPSPIRTAEAPVIVVPSA</sequence>
<accession>A0A5N5W361</accession>